<evidence type="ECO:0000256" key="6">
    <source>
        <dbReference type="ARBA" id="ARBA00023163"/>
    </source>
</evidence>
<keyword evidence="6 8" id="KW-0804">Transcription</keyword>
<dbReference type="Pfam" id="PF22536">
    <property type="entry name" value="WHD_POLR3C"/>
    <property type="match status" value="1"/>
</dbReference>
<dbReference type="InterPro" id="IPR055207">
    <property type="entry name" value="POLR3C_WHD"/>
</dbReference>
<evidence type="ECO:0000313" key="13">
    <source>
        <dbReference type="EMBL" id="CEO95573.1"/>
    </source>
</evidence>
<dbReference type="GO" id="GO:0006351">
    <property type="term" value="P:DNA-templated transcription"/>
    <property type="evidence" value="ECO:0007669"/>
    <property type="project" value="InterPro"/>
</dbReference>
<comment type="subcellular location">
    <subcellularLocation>
        <location evidence="1 8">Nucleus</location>
    </subcellularLocation>
</comment>
<comment type="function">
    <text evidence="8">DNA-dependent RNA polymerase catalyzes the transcription of DNA into RNA using the four ribonucleoside triphosphates as substrates. Specific core component of RNA polymerase III which synthesizes small RNAs, such as 5S rRNA and tRNAs.</text>
</comment>
<sequence>MDDRVEIPTLQARPYERFLTRIVDDYLGSVCASVVKVFHKSGPLPLPLIGRDCQPALQSAHVKSALKSLIQHGMVTSSPTGPKGVSLFELDEREICLRIRVPKYVAFVGNLIGVEAEVALELLGEHGRLTVHDLIERFRTSQQDASAKGEQRFLQCLQSLCDQRFLVQVDLPSEDGDHGKEPAAPSTKLAPPQNEFNVDENPDAVVKINHERFTFAFRNELIVEYVSGRLDPVAGEIVRVMLLPRDRGSAPVNLTDRYEYSEMSIFDNLPEVPAVSRAQLRQYLHEMMYDNVPIIELKESISSGEVYVVRVDAIVGELRRRHTQSIVRAKFGDEAGRIFMLLLDKKQLESKSVSDLALVSKKQTREKLYKMLEQDFVHLQELAKSADRNPQRTLYIWSVPLNKVYAQLRSAFMFAWVNLRERLKRETEEAQPVIDHLRYSGAGASSLSEADQKVYETWAKRSERLENAMLRVDDDILLFRDL</sequence>
<organism evidence="13 15">
    <name type="scientific">Plasmodiophora brassicae</name>
    <name type="common">Clubroot disease agent</name>
    <dbReference type="NCBI Taxonomy" id="37360"/>
    <lineage>
        <taxon>Eukaryota</taxon>
        <taxon>Sar</taxon>
        <taxon>Rhizaria</taxon>
        <taxon>Endomyxa</taxon>
        <taxon>Phytomyxea</taxon>
        <taxon>Plasmodiophorida</taxon>
        <taxon>Plasmodiophoridae</taxon>
        <taxon>Plasmodiophora</taxon>
    </lineage>
</organism>
<evidence type="ECO:0000256" key="3">
    <source>
        <dbReference type="ARBA" id="ARBA00011206"/>
    </source>
</evidence>
<evidence type="ECO:0000313" key="15">
    <source>
        <dbReference type="Proteomes" id="UP000039324"/>
    </source>
</evidence>
<dbReference type="InterPro" id="IPR039748">
    <property type="entry name" value="RPC3"/>
</dbReference>
<dbReference type="InterPro" id="IPR036390">
    <property type="entry name" value="WH_DNA-bd_sf"/>
</dbReference>
<dbReference type="OMA" id="GQYVVHM"/>
<dbReference type="Pfam" id="PF08221">
    <property type="entry name" value="HTH_9"/>
    <property type="match status" value="1"/>
</dbReference>
<keyword evidence="7 8" id="KW-0539">Nucleus</keyword>
<comment type="subunit">
    <text evidence="3 8">Component of the RNA polymerase III (Pol III) complex consisting of 17 subunits.</text>
</comment>
<evidence type="ECO:0000256" key="8">
    <source>
        <dbReference type="RuleBase" id="RU367076"/>
    </source>
</evidence>
<name>A0A0G4IK80_PLABS</name>
<evidence type="ECO:0000256" key="7">
    <source>
        <dbReference type="ARBA" id="ARBA00023242"/>
    </source>
</evidence>
<dbReference type="GO" id="GO:0005666">
    <property type="term" value="C:RNA polymerase III complex"/>
    <property type="evidence" value="ECO:0007669"/>
    <property type="project" value="UniProtKB-UniRule"/>
</dbReference>
<dbReference type="Pfam" id="PF05645">
    <property type="entry name" value="RNA_pol_Rpc82"/>
    <property type="match status" value="1"/>
</dbReference>
<evidence type="ECO:0000259" key="10">
    <source>
        <dbReference type="Pfam" id="PF05645"/>
    </source>
</evidence>
<dbReference type="STRING" id="37360.A0A0G4IK80"/>
<keyword evidence="15" id="KW-1185">Reference proteome</keyword>
<dbReference type="EMBL" id="CDSF01000024">
    <property type="protein sequence ID" value="CEO95573.1"/>
    <property type="molecule type" value="Genomic_DNA"/>
</dbReference>
<dbReference type="Proteomes" id="UP000039324">
    <property type="component" value="Unassembled WGS sequence"/>
</dbReference>
<feature type="domain" description="RNA polymerase III Rpc82 C -terminal" evidence="10">
    <location>
        <begin position="191"/>
        <end position="242"/>
    </location>
</feature>
<dbReference type="InterPro" id="IPR008806">
    <property type="entry name" value="RNA_pol_III_Rpc82_C"/>
</dbReference>
<evidence type="ECO:0000256" key="1">
    <source>
        <dbReference type="ARBA" id="ARBA00004123"/>
    </source>
</evidence>
<evidence type="ECO:0000259" key="11">
    <source>
        <dbReference type="Pfam" id="PF08221"/>
    </source>
</evidence>
<dbReference type="AlphaFoldDB" id="A0A0G4IK80"/>
<evidence type="ECO:0000256" key="4">
    <source>
        <dbReference type="ARBA" id="ARBA00016689"/>
    </source>
</evidence>
<gene>
    <name evidence="13" type="ORF">PBRA_004299</name>
    <name evidence="14" type="ORF">PLBR_LOCUS7661</name>
</gene>
<evidence type="ECO:0000256" key="2">
    <source>
        <dbReference type="ARBA" id="ARBA00006835"/>
    </source>
</evidence>
<dbReference type="SUPFAM" id="SSF46785">
    <property type="entry name" value="Winged helix' DNA-binding domain"/>
    <property type="match status" value="1"/>
</dbReference>
<feature type="domain" description="DNA-directed RNA polymerase III subunit RPC3 winged-helix" evidence="12">
    <location>
        <begin position="324"/>
        <end position="399"/>
    </location>
</feature>
<dbReference type="OrthoDB" id="272392at2759"/>
<protein>
    <recommendedName>
        <fullName evidence="4 8">DNA-directed RNA polymerase III subunit RPC3</fullName>
        <shortName evidence="8">RNA polymerase III subunit C3</shortName>
    </recommendedName>
</protein>
<evidence type="ECO:0000259" key="12">
    <source>
        <dbReference type="Pfam" id="PF22536"/>
    </source>
</evidence>
<reference evidence="14 16" key="2">
    <citation type="submission" date="2018-03" db="EMBL/GenBank/DDBJ databases">
        <authorList>
            <person name="Fogelqvist J."/>
        </authorList>
    </citation>
    <scope>NUCLEOTIDE SEQUENCE [LARGE SCALE GENOMIC DNA]</scope>
</reference>
<dbReference type="InterPro" id="IPR036388">
    <property type="entry name" value="WH-like_DNA-bd_sf"/>
</dbReference>
<dbReference type="Gene3D" id="1.10.10.10">
    <property type="entry name" value="Winged helix-like DNA-binding domain superfamily/Winged helix DNA-binding domain"/>
    <property type="match status" value="4"/>
</dbReference>
<evidence type="ECO:0000313" key="14">
    <source>
        <dbReference type="EMBL" id="SPR00446.1"/>
    </source>
</evidence>
<dbReference type="PANTHER" id="PTHR12949">
    <property type="entry name" value="RNA POLYMERASE III DNA DIRECTED -RELATED"/>
    <property type="match status" value="1"/>
</dbReference>
<evidence type="ECO:0000256" key="9">
    <source>
        <dbReference type="SAM" id="MobiDB-lite"/>
    </source>
</evidence>
<dbReference type="InterPro" id="IPR013197">
    <property type="entry name" value="RNA_pol_III_RPC82-rel_HTH"/>
</dbReference>
<reference evidence="13 15" key="1">
    <citation type="submission" date="2015-02" db="EMBL/GenBank/DDBJ databases">
        <authorList>
            <person name="Chooi Y.-H."/>
        </authorList>
    </citation>
    <scope>NUCLEOTIDE SEQUENCE [LARGE SCALE GENOMIC DNA]</scope>
    <source>
        <strain evidence="13">E3</strain>
    </source>
</reference>
<dbReference type="PANTHER" id="PTHR12949:SF0">
    <property type="entry name" value="DNA-DIRECTED RNA POLYMERASE III SUBUNIT RPC3"/>
    <property type="match status" value="1"/>
</dbReference>
<keyword evidence="5 8" id="KW-0240">DNA-directed RNA polymerase</keyword>
<feature type="domain" description="RNA polymerase III subunit RPC82-related helix-turn-helix" evidence="11">
    <location>
        <begin position="20"/>
        <end position="76"/>
    </location>
</feature>
<dbReference type="FunFam" id="1.10.10.10:FF:000420">
    <property type="entry name" value="RNA polymerase III subunit, putative"/>
    <property type="match status" value="1"/>
</dbReference>
<proteinExistence type="inferred from homology"/>
<evidence type="ECO:0000313" key="16">
    <source>
        <dbReference type="Proteomes" id="UP000290189"/>
    </source>
</evidence>
<dbReference type="GO" id="GO:0003697">
    <property type="term" value="F:single-stranded DNA binding"/>
    <property type="evidence" value="ECO:0007669"/>
    <property type="project" value="UniProtKB-UniRule"/>
</dbReference>
<evidence type="ECO:0000256" key="5">
    <source>
        <dbReference type="ARBA" id="ARBA00022478"/>
    </source>
</evidence>
<dbReference type="EMBL" id="OVEO01000014">
    <property type="protein sequence ID" value="SPR00446.1"/>
    <property type="molecule type" value="Genomic_DNA"/>
</dbReference>
<accession>A0A0G4IK80</accession>
<feature type="region of interest" description="Disordered" evidence="9">
    <location>
        <begin position="172"/>
        <end position="196"/>
    </location>
</feature>
<dbReference type="Proteomes" id="UP000290189">
    <property type="component" value="Unassembled WGS sequence"/>
</dbReference>
<comment type="similarity">
    <text evidence="2">Belongs to the RNA polymerase beta chain family.</text>
</comment>
<keyword evidence="14" id="KW-0496">Mitochondrion</keyword>
<comment type="similarity">
    <text evidence="8">Belongs to the eukaryotic RPC3/POLR3C RNA polymerase subunit family.</text>
</comment>
<geneLocation type="mitochondrion" evidence="14"/>